<proteinExistence type="predicted"/>
<sequence length="207" mass="22460">MAEQDAWASAQTPQVQQKYQGWKGNMTEWINRQKTKFDSISEKLSQDAKNIYDQVNNVLMDTGITLIQECERIQSIFQNTTWGIKNELRRTMGSLPLCSIPTQQNLMRNPTFNPSGSLGSGMKFPIGQNGFGNQQIGNNGVFGFGNNRFHRPTSSLGSNFGQGNFVAGNFGGANGIPTSLGNGNFGGGDGAPNSFGPNFAQNGYGNF</sequence>
<dbReference type="AlphaFoldDB" id="A0A914E5V4"/>
<dbReference type="Proteomes" id="UP000887540">
    <property type="component" value="Unplaced"/>
</dbReference>
<evidence type="ECO:0000313" key="1">
    <source>
        <dbReference type="Proteomes" id="UP000887540"/>
    </source>
</evidence>
<keyword evidence="1" id="KW-1185">Reference proteome</keyword>
<dbReference type="WBParaSite" id="ACRNAN_scaffold5959.g29016.t1">
    <property type="protein sequence ID" value="ACRNAN_scaffold5959.g29016.t1"/>
    <property type="gene ID" value="ACRNAN_scaffold5959.g29016"/>
</dbReference>
<evidence type="ECO:0000313" key="2">
    <source>
        <dbReference type="WBParaSite" id="ACRNAN_scaffold5959.g29016.t1"/>
    </source>
</evidence>
<reference evidence="2" key="1">
    <citation type="submission" date="2022-11" db="UniProtKB">
        <authorList>
            <consortium name="WormBaseParasite"/>
        </authorList>
    </citation>
    <scope>IDENTIFICATION</scope>
</reference>
<accession>A0A914E5V4</accession>
<protein>
    <submittedName>
        <fullName evidence="2">Uncharacterized protein</fullName>
    </submittedName>
</protein>
<name>A0A914E5V4_9BILA</name>
<organism evidence="1 2">
    <name type="scientific">Acrobeloides nanus</name>
    <dbReference type="NCBI Taxonomy" id="290746"/>
    <lineage>
        <taxon>Eukaryota</taxon>
        <taxon>Metazoa</taxon>
        <taxon>Ecdysozoa</taxon>
        <taxon>Nematoda</taxon>
        <taxon>Chromadorea</taxon>
        <taxon>Rhabditida</taxon>
        <taxon>Tylenchina</taxon>
        <taxon>Cephalobomorpha</taxon>
        <taxon>Cephaloboidea</taxon>
        <taxon>Cephalobidae</taxon>
        <taxon>Acrobeloides</taxon>
    </lineage>
</organism>